<dbReference type="PANTHER" id="PTHR21064">
    <property type="entry name" value="AMINOGLYCOSIDE PHOSPHOTRANSFERASE DOMAIN-CONTAINING PROTEIN-RELATED"/>
    <property type="match status" value="1"/>
</dbReference>
<dbReference type="InterPro" id="IPR011009">
    <property type="entry name" value="Kinase-like_dom_sf"/>
</dbReference>
<evidence type="ECO:0000256" key="1">
    <source>
        <dbReference type="ARBA" id="ARBA00038240"/>
    </source>
</evidence>
<dbReference type="SUPFAM" id="SSF56112">
    <property type="entry name" value="Protein kinase-like (PK-like)"/>
    <property type="match status" value="1"/>
</dbReference>
<feature type="non-terminal residue" evidence="3">
    <location>
        <position position="1"/>
    </location>
</feature>
<organism evidence="3">
    <name type="scientific">marine metagenome</name>
    <dbReference type="NCBI Taxonomy" id="408172"/>
    <lineage>
        <taxon>unclassified sequences</taxon>
        <taxon>metagenomes</taxon>
        <taxon>ecological metagenomes</taxon>
    </lineage>
</organism>
<dbReference type="Pfam" id="PF01636">
    <property type="entry name" value="APH"/>
    <property type="match status" value="1"/>
</dbReference>
<dbReference type="GO" id="GO:0009088">
    <property type="term" value="P:threonine biosynthetic process"/>
    <property type="evidence" value="ECO:0007669"/>
    <property type="project" value="TreeGrafter"/>
</dbReference>
<sequence length="254" mass="29281">VPEALNTIENEAYAEVKIKDSEKILHVGLVKWIPGVRLKDKIKKDYSEELISKSYKQLGEIIAQMHNVSVNFKKPTSFSRHSWDEEGLVGEKPFWGRFWEIEKATSKQRNDLLKVRNNIYQILKDLPKDNEFSMIHADLHLDNILSFDDSLTVIDFDDSGFGWHACDLAHALWDPELLSSPLYKTAYESIVAGYVETREDSDSVIEKIELFLLIRSLMILRWAEDRKELGYDSMIPGVLELAINQAKRLGILTK</sequence>
<gene>
    <name evidence="3" type="ORF">METZ01_LOCUS133335</name>
</gene>
<proteinExistence type="inferred from homology"/>
<protein>
    <recommendedName>
        <fullName evidence="2">Aminoglycoside phosphotransferase domain-containing protein</fullName>
    </recommendedName>
</protein>
<reference evidence="3" key="1">
    <citation type="submission" date="2018-05" db="EMBL/GenBank/DDBJ databases">
        <authorList>
            <person name="Lanie J.A."/>
            <person name="Ng W.-L."/>
            <person name="Kazmierczak K.M."/>
            <person name="Andrzejewski T.M."/>
            <person name="Davidsen T.M."/>
            <person name="Wayne K.J."/>
            <person name="Tettelin H."/>
            <person name="Glass J.I."/>
            <person name="Rusch D."/>
            <person name="Podicherti R."/>
            <person name="Tsui H.-C.T."/>
            <person name="Winkler M.E."/>
        </authorList>
    </citation>
    <scope>NUCLEOTIDE SEQUENCE</scope>
</reference>
<dbReference type="EMBL" id="UINC01019051">
    <property type="protein sequence ID" value="SVA80481.1"/>
    <property type="molecule type" value="Genomic_DNA"/>
</dbReference>
<dbReference type="PANTHER" id="PTHR21064:SF6">
    <property type="entry name" value="AMINOGLYCOSIDE PHOSPHOTRANSFERASE DOMAIN-CONTAINING PROTEIN"/>
    <property type="match status" value="1"/>
</dbReference>
<dbReference type="InterPro" id="IPR002575">
    <property type="entry name" value="Aminoglycoside_PTrfase"/>
</dbReference>
<evidence type="ECO:0000313" key="3">
    <source>
        <dbReference type="EMBL" id="SVA80481.1"/>
    </source>
</evidence>
<feature type="domain" description="Aminoglycoside phosphotransferase" evidence="2">
    <location>
        <begin position="21"/>
        <end position="174"/>
    </location>
</feature>
<dbReference type="AlphaFoldDB" id="A0A381YV51"/>
<comment type="similarity">
    <text evidence="1">Belongs to the pseudomonas-type ThrB family.</text>
</comment>
<accession>A0A381YV51</accession>
<dbReference type="InterPro" id="IPR050249">
    <property type="entry name" value="Pseudomonas-type_ThrB"/>
</dbReference>
<dbReference type="Gene3D" id="3.90.1200.10">
    <property type="match status" value="1"/>
</dbReference>
<evidence type="ECO:0000259" key="2">
    <source>
        <dbReference type="Pfam" id="PF01636"/>
    </source>
</evidence>
<name>A0A381YV51_9ZZZZ</name>
<dbReference type="GO" id="GO:0004413">
    <property type="term" value="F:homoserine kinase activity"/>
    <property type="evidence" value="ECO:0007669"/>
    <property type="project" value="TreeGrafter"/>
</dbReference>